<keyword evidence="6 8" id="KW-1133">Transmembrane helix</keyword>
<feature type="transmembrane region" description="Helical" evidence="8">
    <location>
        <begin position="105"/>
        <end position="124"/>
    </location>
</feature>
<feature type="transmembrane region" description="Helical" evidence="8">
    <location>
        <begin position="7"/>
        <end position="25"/>
    </location>
</feature>
<evidence type="ECO:0000256" key="6">
    <source>
        <dbReference type="ARBA" id="ARBA00022989"/>
    </source>
</evidence>
<keyword evidence="5 8" id="KW-0812">Transmembrane</keyword>
<name>A0A975DJ80_9GAMM</name>
<dbReference type="KEGG" id="pxi:J5O05_08195"/>
<evidence type="ECO:0000313" key="10">
    <source>
        <dbReference type="Proteomes" id="UP000664904"/>
    </source>
</evidence>
<evidence type="ECO:0000313" key="9">
    <source>
        <dbReference type="EMBL" id="QTH72737.1"/>
    </source>
</evidence>
<evidence type="ECO:0000256" key="5">
    <source>
        <dbReference type="ARBA" id="ARBA00022692"/>
    </source>
</evidence>
<dbReference type="Pfam" id="PF01925">
    <property type="entry name" value="TauE"/>
    <property type="match status" value="1"/>
</dbReference>
<comment type="similarity">
    <text evidence="2 8">Belongs to the 4-toluene sulfonate uptake permease (TSUP) (TC 2.A.102) family.</text>
</comment>
<keyword evidence="3" id="KW-0813">Transport</keyword>
<evidence type="ECO:0000256" key="3">
    <source>
        <dbReference type="ARBA" id="ARBA00022448"/>
    </source>
</evidence>
<keyword evidence="4 8" id="KW-1003">Cell membrane</keyword>
<evidence type="ECO:0000256" key="4">
    <source>
        <dbReference type="ARBA" id="ARBA00022475"/>
    </source>
</evidence>
<feature type="transmembrane region" description="Helical" evidence="8">
    <location>
        <begin position="190"/>
        <end position="216"/>
    </location>
</feature>
<evidence type="ECO:0000256" key="8">
    <source>
        <dbReference type="RuleBase" id="RU363041"/>
    </source>
</evidence>
<feature type="transmembrane region" description="Helical" evidence="8">
    <location>
        <begin position="236"/>
        <end position="254"/>
    </location>
</feature>
<proteinExistence type="inferred from homology"/>
<keyword evidence="10" id="KW-1185">Reference proteome</keyword>
<dbReference type="AlphaFoldDB" id="A0A975DJ80"/>
<feature type="transmembrane region" description="Helical" evidence="8">
    <location>
        <begin position="37"/>
        <end position="67"/>
    </location>
</feature>
<dbReference type="InterPro" id="IPR052017">
    <property type="entry name" value="TSUP"/>
</dbReference>
<sequence>MDLFFGYEIWVVVTLVFVALCAGYIDAIAGGGGVLQVPALLLCGVSPISSLATNKVVSMVGTSFVVLKYSLNKLIKWRYVALAIIPCFLGSILGSKLAILAPDWFLEGLILTSIVVALVFTRLVKTDQHVEDQPQSKPKFVSLLTGIGVYDGLAGPGTGSFMVLATNKSLRYDLLVSTAIAKPINLTTNVAATLVFVFAGKVVWPIAIPMLIANSIGGWIGGHAAVAKGAGFVKKILSFVLIAMLSANVGKMVFNF</sequence>
<comment type="subcellular location">
    <subcellularLocation>
        <location evidence="1 8">Cell membrane</location>
        <topology evidence="1 8">Multi-pass membrane protein</topology>
    </subcellularLocation>
</comment>
<dbReference type="RefSeq" id="WP_208844360.1">
    <property type="nucleotide sequence ID" value="NZ_CP072133.1"/>
</dbReference>
<dbReference type="EMBL" id="CP072133">
    <property type="protein sequence ID" value="QTH72737.1"/>
    <property type="molecule type" value="Genomic_DNA"/>
</dbReference>
<dbReference type="PANTHER" id="PTHR30269">
    <property type="entry name" value="TRANSMEMBRANE PROTEIN YFCA"/>
    <property type="match status" value="1"/>
</dbReference>
<reference evidence="9" key="1">
    <citation type="submission" date="2021-03" db="EMBL/GenBank/DDBJ databases">
        <title>Complete Genome of Pseudoalteromonas xiamenensis STKMTI.2, a new potential marine bacterium producing anti-Vibrio compounds.</title>
        <authorList>
            <person name="Handayani D.P."/>
            <person name="Isnansetyo A."/>
            <person name="Istiqomah I."/>
            <person name="Jumina J."/>
        </authorList>
    </citation>
    <scope>NUCLEOTIDE SEQUENCE</scope>
    <source>
        <strain evidence="9">STKMTI.2</strain>
    </source>
</reference>
<feature type="transmembrane region" description="Helical" evidence="8">
    <location>
        <begin position="79"/>
        <end position="99"/>
    </location>
</feature>
<dbReference type="GO" id="GO:0005886">
    <property type="term" value="C:plasma membrane"/>
    <property type="evidence" value="ECO:0007669"/>
    <property type="project" value="UniProtKB-SubCell"/>
</dbReference>
<organism evidence="9 10">
    <name type="scientific">Pseudoalteromonas xiamenensis</name>
    <dbReference type="NCBI Taxonomy" id="882626"/>
    <lineage>
        <taxon>Bacteria</taxon>
        <taxon>Pseudomonadati</taxon>
        <taxon>Pseudomonadota</taxon>
        <taxon>Gammaproteobacteria</taxon>
        <taxon>Alteromonadales</taxon>
        <taxon>Pseudoalteromonadaceae</taxon>
        <taxon>Pseudoalteromonas</taxon>
    </lineage>
</organism>
<dbReference type="Proteomes" id="UP000664904">
    <property type="component" value="Chromosome"/>
</dbReference>
<dbReference type="PANTHER" id="PTHR30269:SF25">
    <property type="entry name" value="MEMBRANE TRANSPORTER PROTEIN-RELATED"/>
    <property type="match status" value="1"/>
</dbReference>
<evidence type="ECO:0000256" key="7">
    <source>
        <dbReference type="ARBA" id="ARBA00023136"/>
    </source>
</evidence>
<dbReference type="InterPro" id="IPR002781">
    <property type="entry name" value="TM_pro_TauE-like"/>
</dbReference>
<protein>
    <recommendedName>
        <fullName evidence="8">Probable membrane transporter protein</fullName>
    </recommendedName>
</protein>
<keyword evidence="7 8" id="KW-0472">Membrane</keyword>
<evidence type="ECO:0000256" key="1">
    <source>
        <dbReference type="ARBA" id="ARBA00004651"/>
    </source>
</evidence>
<accession>A0A975DJ80</accession>
<gene>
    <name evidence="9" type="ORF">J5O05_08195</name>
</gene>
<evidence type="ECO:0000256" key="2">
    <source>
        <dbReference type="ARBA" id="ARBA00009142"/>
    </source>
</evidence>